<protein>
    <recommendedName>
        <fullName evidence="3">PKD domain-containing protein</fullName>
    </recommendedName>
</protein>
<dbReference type="STRING" id="1045773.SAMN05216555_11842"/>
<dbReference type="EMBL" id="FNEI01000018">
    <property type="protein sequence ID" value="SDJ86946.1"/>
    <property type="molecule type" value="Genomic_DNA"/>
</dbReference>
<proteinExistence type="predicted"/>
<keyword evidence="2" id="KW-1185">Reference proteome</keyword>
<organism evidence="1 2">
    <name type="scientific">Arthrobacter cupressi</name>
    <dbReference type="NCBI Taxonomy" id="1045773"/>
    <lineage>
        <taxon>Bacteria</taxon>
        <taxon>Bacillati</taxon>
        <taxon>Actinomycetota</taxon>
        <taxon>Actinomycetes</taxon>
        <taxon>Micrococcales</taxon>
        <taxon>Micrococcaceae</taxon>
        <taxon>Arthrobacter</taxon>
    </lineage>
</organism>
<evidence type="ECO:0000313" key="1">
    <source>
        <dbReference type="EMBL" id="SDJ86946.1"/>
    </source>
</evidence>
<dbReference type="RefSeq" id="WP_074591138.1">
    <property type="nucleotide sequence ID" value="NZ_FNEI01000018.1"/>
</dbReference>
<dbReference type="Proteomes" id="UP000182130">
    <property type="component" value="Unassembled WGS sequence"/>
</dbReference>
<dbReference type="AlphaFoldDB" id="A0A1G8X9G2"/>
<dbReference type="OrthoDB" id="5192284at2"/>
<sequence>MKRGDGSHFGPTTLTGGSIPEQEWLGEPTRTSHVYQATGVYSASVTTSFAGTYSVNGGPALPINGTLNIVSPARTIHVRRTETSLVAKNCLENPTGWGCPESDEGC</sequence>
<evidence type="ECO:0000313" key="2">
    <source>
        <dbReference type="Proteomes" id="UP000182130"/>
    </source>
</evidence>
<reference evidence="2" key="1">
    <citation type="submission" date="2016-10" db="EMBL/GenBank/DDBJ databases">
        <authorList>
            <person name="Varghese N."/>
            <person name="Submissions S."/>
        </authorList>
    </citation>
    <scope>NUCLEOTIDE SEQUENCE [LARGE SCALE GENOMIC DNA]</scope>
    <source>
        <strain evidence="2">CGMCC 1.10783</strain>
    </source>
</reference>
<accession>A0A1G8X9G2</accession>
<evidence type="ECO:0008006" key="3">
    <source>
        <dbReference type="Google" id="ProtNLM"/>
    </source>
</evidence>
<name>A0A1G8X9G2_9MICC</name>
<gene>
    <name evidence="1" type="ORF">SAMN05216555_11842</name>
</gene>